<dbReference type="AlphaFoldDB" id="A0A955HXR6"/>
<gene>
    <name evidence="3" type="ORF">KC622_03270</name>
</gene>
<feature type="compositionally biased region" description="Polar residues" evidence="1">
    <location>
        <begin position="45"/>
        <end position="61"/>
    </location>
</feature>
<reference evidence="3" key="1">
    <citation type="submission" date="2020-04" db="EMBL/GenBank/DDBJ databases">
        <authorList>
            <person name="Zhang T."/>
        </authorList>
    </citation>
    <scope>NUCLEOTIDE SEQUENCE</scope>
    <source>
        <strain evidence="3">HKST-UBA16</strain>
    </source>
</reference>
<protein>
    <submittedName>
        <fullName evidence="3">Uncharacterized protein</fullName>
    </submittedName>
</protein>
<feature type="transmembrane region" description="Helical" evidence="2">
    <location>
        <begin position="7"/>
        <end position="26"/>
    </location>
</feature>
<evidence type="ECO:0000256" key="2">
    <source>
        <dbReference type="SAM" id="Phobius"/>
    </source>
</evidence>
<comment type="caution">
    <text evidence="3">The sequence shown here is derived from an EMBL/GenBank/DDBJ whole genome shotgun (WGS) entry which is preliminary data.</text>
</comment>
<dbReference type="Proteomes" id="UP000748332">
    <property type="component" value="Unassembled WGS sequence"/>
</dbReference>
<dbReference type="EMBL" id="JAGQLM010000146">
    <property type="protein sequence ID" value="MCA9375325.1"/>
    <property type="molecule type" value="Genomic_DNA"/>
</dbReference>
<keyword evidence="2" id="KW-0812">Transmembrane</keyword>
<evidence type="ECO:0000256" key="1">
    <source>
        <dbReference type="SAM" id="MobiDB-lite"/>
    </source>
</evidence>
<organism evidence="3 4">
    <name type="scientific">Candidatus Dojkabacteria bacterium</name>
    <dbReference type="NCBI Taxonomy" id="2099670"/>
    <lineage>
        <taxon>Bacteria</taxon>
        <taxon>Candidatus Dojkabacteria</taxon>
    </lineage>
</organism>
<name>A0A955HXR6_9BACT</name>
<evidence type="ECO:0000313" key="4">
    <source>
        <dbReference type="Proteomes" id="UP000748332"/>
    </source>
</evidence>
<keyword evidence="2" id="KW-0472">Membrane</keyword>
<feature type="non-terminal residue" evidence="3">
    <location>
        <position position="1"/>
    </location>
</feature>
<sequence>LIEKNKITISLTLLTLFVCSICYLILTYPKKSSLPQGDNERNSEVSDNVNNYQKSSSQDSPATKAGKLLSNGRCSGEGSVILSVSPMKPEDFGILLPYGLMVGGHVTPIDHQYFTPIERNSPRDAYEVRAMADGTIVDIGPRARTNPDDPNDKFTEYRIVFSHTCTFLTYYDLVTELSPELLAEYNKTKNADGYDNKISFPVKAGQVIGKIGGQTLDFAVWNTETPLTGFINNSSYDAEQWKIYTSDPYLYLTDELKQLLTERNPRTAEPIAGKIDYDQEGKLIGNWFEKGTGGYNGGQKSEYWTTHLAVVPNAIDPSAYVISFGDYDGTATQFTSGDDNFDPKKVTVKSGLEKVDLVGISYLTSEGMVWDQESPSKNVKLVRSTSVQGNCVLFKLLAESELKMETFPGTSCASVTGFTNSAKLYER</sequence>
<evidence type="ECO:0000313" key="3">
    <source>
        <dbReference type="EMBL" id="MCA9375325.1"/>
    </source>
</evidence>
<feature type="region of interest" description="Disordered" evidence="1">
    <location>
        <begin position="32"/>
        <end position="70"/>
    </location>
</feature>
<accession>A0A955HXR6</accession>
<reference evidence="3" key="2">
    <citation type="journal article" date="2021" name="Microbiome">
        <title>Successional dynamics and alternative stable states in a saline activated sludge microbial community over 9 years.</title>
        <authorList>
            <person name="Wang Y."/>
            <person name="Ye J."/>
            <person name="Ju F."/>
            <person name="Liu L."/>
            <person name="Boyd J.A."/>
            <person name="Deng Y."/>
            <person name="Parks D.H."/>
            <person name="Jiang X."/>
            <person name="Yin X."/>
            <person name="Woodcroft B.J."/>
            <person name="Tyson G.W."/>
            <person name="Hugenholtz P."/>
            <person name="Polz M.F."/>
            <person name="Zhang T."/>
        </authorList>
    </citation>
    <scope>NUCLEOTIDE SEQUENCE</scope>
    <source>
        <strain evidence="3">HKST-UBA16</strain>
    </source>
</reference>
<proteinExistence type="predicted"/>
<keyword evidence="2" id="KW-1133">Transmembrane helix</keyword>